<dbReference type="EMBL" id="JARBHB010000002">
    <property type="protein sequence ID" value="KAJ8892459.1"/>
    <property type="molecule type" value="Genomic_DNA"/>
</dbReference>
<keyword evidence="1" id="KW-0067">ATP-binding</keyword>
<keyword evidence="1" id="KW-0234">DNA repair</keyword>
<comment type="catalytic activity">
    <reaction evidence="1">
        <text>ATP + H2O = ADP + phosphate + H(+)</text>
        <dbReference type="Rhea" id="RHEA:13065"/>
        <dbReference type="ChEBI" id="CHEBI:15377"/>
        <dbReference type="ChEBI" id="CHEBI:15378"/>
        <dbReference type="ChEBI" id="CHEBI:30616"/>
        <dbReference type="ChEBI" id="CHEBI:43474"/>
        <dbReference type="ChEBI" id="CHEBI:456216"/>
        <dbReference type="EC" id="5.6.2.3"/>
    </reaction>
</comment>
<keyword evidence="1" id="KW-0547">Nucleotide-binding</keyword>
<name>A0ABQ9I735_9NEOP</name>
<dbReference type="PANTHER" id="PTHR10492:SF94">
    <property type="entry name" value="ATP-DEPENDENT DNA HELICASE"/>
    <property type="match status" value="1"/>
</dbReference>
<feature type="domain" description="DNA helicase Pif1-like DEAD-box helicase" evidence="2">
    <location>
        <begin position="164"/>
        <end position="255"/>
    </location>
</feature>
<evidence type="ECO:0000256" key="1">
    <source>
        <dbReference type="RuleBase" id="RU363044"/>
    </source>
</evidence>
<keyword evidence="1" id="KW-0347">Helicase</keyword>
<evidence type="ECO:0000313" key="3">
    <source>
        <dbReference type="EMBL" id="KAJ8892459.1"/>
    </source>
</evidence>
<evidence type="ECO:0000259" key="2">
    <source>
        <dbReference type="Pfam" id="PF05970"/>
    </source>
</evidence>
<evidence type="ECO:0000313" key="4">
    <source>
        <dbReference type="Proteomes" id="UP001159363"/>
    </source>
</evidence>
<protein>
    <recommendedName>
        <fullName evidence="1">ATP-dependent DNA helicase</fullName>
        <ecNumber evidence="1">5.6.2.3</ecNumber>
    </recommendedName>
</protein>
<comment type="cofactor">
    <cofactor evidence="1">
        <name>Mg(2+)</name>
        <dbReference type="ChEBI" id="CHEBI:18420"/>
    </cofactor>
</comment>
<keyword evidence="1" id="KW-0378">Hydrolase</keyword>
<comment type="similarity">
    <text evidence="1">Belongs to the helicase family.</text>
</comment>
<dbReference type="InterPro" id="IPR010285">
    <property type="entry name" value="DNA_helicase_pif1-like_DEAD"/>
</dbReference>
<dbReference type="InterPro" id="IPR027417">
    <property type="entry name" value="P-loop_NTPase"/>
</dbReference>
<proteinExistence type="inferred from homology"/>
<keyword evidence="4" id="KW-1185">Reference proteome</keyword>
<sequence length="337" mass="37385">MVHNSLLSLPLHETHPTVTHLAVPLSNGEQVYYTEQDLRTPVENWPGVKAGDALGRIDTVPLDKRCGATMEEAVLCHSPAKVREMFAALADSPTRSSYGISTKKLCQKIFFTGLKEFIRDMGKTFLLNLLLSQLHKDRNIAMAVASSGIAATLHSGGRTAHSQKQQLQQCKLMVWDECTISHKRAVEALNRSLQYIRGYRALMGSVVVLLADYIRQTLPVIERGTPADEINTCLKASPLWATVEKLHLITNMRVHLYNDLASGAYASVVQEWRWTGWLTTSTGQTLSYSGCRPTNSSVTLTPRDRAMVPLTTLRITELGRNIVKAKILTSAAKDKPY</sequence>
<dbReference type="PANTHER" id="PTHR10492">
    <property type="match status" value="1"/>
</dbReference>
<dbReference type="EC" id="5.6.2.3" evidence="1"/>
<reference evidence="3 4" key="1">
    <citation type="submission" date="2023-02" db="EMBL/GenBank/DDBJ databases">
        <title>LHISI_Scaffold_Assembly.</title>
        <authorList>
            <person name="Stuart O.P."/>
            <person name="Cleave R."/>
            <person name="Magrath M.J.L."/>
            <person name="Mikheyev A.S."/>
        </authorList>
    </citation>
    <scope>NUCLEOTIDE SEQUENCE [LARGE SCALE GENOMIC DNA]</scope>
    <source>
        <strain evidence="3">Daus_M_001</strain>
        <tissue evidence="3">Leg muscle</tissue>
    </source>
</reference>
<comment type="caution">
    <text evidence="3">The sequence shown here is derived from an EMBL/GenBank/DDBJ whole genome shotgun (WGS) entry which is preliminary data.</text>
</comment>
<dbReference type="Gene3D" id="3.40.50.300">
    <property type="entry name" value="P-loop containing nucleotide triphosphate hydrolases"/>
    <property type="match status" value="1"/>
</dbReference>
<accession>A0ABQ9I735</accession>
<gene>
    <name evidence="3" type="ORF">PR048_005039</name>
</gene>
<dbReference type="Pfam" id="PF05970">
    <property type="entry name" value="PIF1"/>
    <property type="match status" value="2"/>
</dbReference>
<keyword evidence="1" id="KW-0233">DNA recombination</keyword>
<feature type="domain" description="DNA helicase Pif1-like DEAD-box helicase" evidence="2">
    <location>
        <begin position="103"/>
        <end position="163"/>
    </location>
</feature>
<keyword evidence="1" id="KW-0227">DNA damage</keyword>
<dbReference type="Proteomes" id="UP001159363">
    <property type="component" value="Chromosome 2"/>
</dbReference>
<organism evidence="3 4">
    <name type="scientific">Dryococelus australis</name>
    <dbReference type="NCBI Taxonomy" id="614101"/>
    <lineage>
        <taxon>Eukaryota</taxon>
        <taxon>Metazoa</taxon>
        <taxon>Ecdysozoa</taxon>
        <taxon>Arthropoda</taxon>
        <taxon>Hexapoda</taxon>
        <taxon>Insecta</taxon>
        <taxon>Pterygota</taxon>
        <taxon>Neoptera</taxon>
        <taxon>Polyneoptera</taxon>
        <taxon>Phasmatodea</taxon>
        <taxon>Verophasmatodea</taxon>
        <taxon>Anareolatae</taxon>
        <taxon>Phasmatidae</taxon>
        <taxon>Eurycanthinae</taxon>
        <taxon>Dryococelus</taxon>
    </lineage>
</organism>